<dbReference type="EMBL" id="RCHU02000001">
    <property type="protein sequence ID" value="KAL3612471.1"/>
    <property type="molecule type" value="Genomic_DNA"/>
</dbReference>
<evidence type="ECO:0000313" key="2">
    <source>
        <dbReference type="Proteomes" id="UP000309997"/>
    </source>
</evidence>
<comment type="caution">
    <text evidence="1">The sequence shown here is derived from an EMBL/GenBank/DDBJ whole genome shotgun (WGS) entry which is preliminary data.</text>
</comment>
<dbReference type="Proteomes" id="UP000309997">
    <property type="component" value="Unassembled WGS sequence"/>
</dbReference>
<accession>A0ACC4D6S7</accession>
<proteinExistence type="predicted"/>
<organism evidence="1 2">
    <name type="scientific">Populus alba</name>
    <name type="common">White poplar</name>
    <dbReference type="NCBI Taxonomy" id="43335"/>
    <lineage>
        <taxon>Eukaryota</taxon>
        <taxon>Viridiplantae</taxon>
        <taxon>Streptophyta</taxon>
        <taxon>Embryophyta</taxon>
        <taxon>Tracheophyta</taxon>
        <taxon>Spermatophyta</taxon>
        <taxon>Magnoliopsida</taxon>
        <taxon>eudicotyledons</taxon>
        <taxon>Gunneridae</taxon>
        <taxon>Pentapetalae</taxon>
        <taxon>rosids</taxon>
        <taxon>fabids</taxon>
        <taxon>Malpighiales</taxon>
        <taxon>Salicaceae</taxon>
        <taxon>Saliceae</taxon>
        <taxon>Populus</taxon>
    </lineage>
</organism>
<name>A0ACC4D6S7_POPAL</name>
<evidence type="ECO:0000313" key="1">
    <source>
        <dbReference type="EMBL" id="KAL3612471.1"/>
    </source>
</evidence>
<gene>
    <name evidence="1" type="ORF">D5086_003491</name>
</gene>
<sequence>MSSEKAQHLSIKSNAPFRKKRSNLEPKAQGLQEHWRRQKPKEKRRSRWRGTATMEAASKNKEKPAAT</sequence>
<keyword evidence="2" id="KW-1185">Reference proteome</keyword>
<protein>
    <submittedName>
        <fullName evidence="1">Uncharacterized protein</fullName>
    </submittedName>
</protein>
<reference evidence="1 2" key="1">
    <citation type="journal article" date="2024" name="Plant Biotechnol. J.">
        <title>Genome and CRISPR/Cas9 system of a widespread forest tree (Populus alba) in the world.</title>
        <authorList>
            <person name="Liu Y.J."/>
            <person name="Jiang P.F."/>
            <person name="Han X.M."/>
            <person name="Li X.Y."/>
            <person name="Wang H.M."/>
            <person name="Wang Y.J."/>
            <person name="Wang X.X."/>
            <person name="Zeng Q.Y."/>
        </authorList>
    </citation>
    <scope>NUCLEOTIDE SEQUENCE [LARGE SCALE GENOMIC DNA]</scope>
    <source>
        <strain evidence="2">cv. PAL-ZL1</strain>
    </source>
</reference>